<dbReference type="Gene3D" id="3.90.1150.10">
    <property type="entry name" value="Aspartate Aminotransferase, domain 1"/>
    <property type="match status" value="1"/>
</dbReference>
<protein>
    <recommendedName>
        <fullName evidence="4">Cysteine desulfurase</fullName>
    </recommendedName>
</protein>
<keyword evidence="6" id="KW-0479">Metal-binding</keyword>
<feature type="domain" description="Aminotransferase class V" evidence="11">
    <location>
        <begin position="7"/>
        <end position="373"/>
    </location>
</feature>
<evidence type="ECO:0000256" key="4">
    <source>
        <dbReference type="ARBA" id="ARBA00013558"/>
    </source>
</evidence>
<reference evidence="12 13" key="1">
    <citation type="journal article" date="2012" name="J. Bacteriol.">
        <title>Genome Sequence of Nitratireductor aquibiodomus Strain RA22.</title>
        <authorList>
            <person name="Singh A."/>
            <person name="Jangir P.K."/>
            <person name="Kumari C."/>
            <person name="Sharma R."/>
        </authorList>
    </citation>
    <scope>NUCLEOTIDE SEQUENCE [LARGE SCALE GENOMIC DNA]</scope>
    <source>
        <strain evidence="12 13">RA22</strain>
    </source>
</reference>
<evidence type="ECO:0000259" key="11">
    <source>
        <dbReference type="Pfam" id="PF00266"/>
    </source>
</evidence>
<dbReference type="PANTHER" id="PTHR11601">
    <property type="entry name" value="CYSTEINE DESULFURYLASE FAMILY MEMBER"/>
    <property type="match status" value="1"/>
</dbReference>
<name>I5BRL6_9HYPH</name>
<keyword evidence="5 12" id="KW-0808">Transferase</keyword>
<evidence type="ECO:0000256" key="8">
    <source>
        <dbReference type="ARBA" id="ARBA00023004"/>
    </source>
</evidence>
<dbReference type="InterPro" id="IPR015421">
    <property type="entry name" value="PyrdxlP-dep_Trfase_major"/>
</dbReference>
<keyword evidence="7" id="KW-0663">Pyridoxal phosphate</keyword>
<dbReference type="GO" id="GO:0051536">
    <property type="term" value="F:iron-sulfur cluster binding"/>
    <property type="evidence" value="ECO:0007669"/>
    <property type="project" value="UniProtKB-KW"/>
</dbReference>
<evidence type="ECO:0000313" key="13">
    <source>
        <dbReference type="Proteomes" id="UP000004622"/>
    </source>
</evidence>
<dbReference type="PATRIC" id="fig|1189611.3.peg.4140"/>
<dbReference type="Gene3D" id="3.40.640.10">
    <property type="entry name" value="Type I PLP-dependent aspartate aminotransferase-like (Major domain)"/>
    <property type="match status" value="1"/>
</dbReference>
<evidence type="ECO:0000256" key="2">
    <source>
        <dbReference type="ARBA" id="ARBA00003120"/>
    </source>
</evidence>
<dbReference type="Proteomes" id="UP000004622">
    <property type="component" value="Unassembled WGS sequence"/>
</dbReference>
<proteinExistence type="inferred from homology"/>
<evidence type="ECO:0000256" key="9">
    <source>
        <dbReference type="ARBA" id="ARBA00023014"/>
    </source>
</evidence>
<dbReference type="Gene3D" id="1.10.260.50">
    <property type="match status" value="1"/>
</dbReference>
<dbReference type="SUPFAM" id="SSF53383">
    <property type="entry name" value="PLP-dependent transferases"/>
    <property type="match status" value="1"/>
</dbReference>
<dbReference type="Pfam" id="PF00266">
    <property type="entry name" value="Aminotran_5"/>
    <property type="match status" value="1"/>
</dbReference>
<dbReference type="PANTHER" id="PTHR11601:SF34">
    <property type="entry name" value="CYSTEINE DESULFURASE"/>
    <property type="match status" value="1"/>
</dbReference>
<evidence type="ECO:0000256" key="10">
    <source>
        <dbReference type="ARBA" id="ARBA00050776"/>
    </source>
</evidence>
<dbReference type="AlphaFoldDB" id="I5BRL6"/>
<dbReference type="OrthoDB" id="9808002at2"/>
<dbReference type="InterPro" id="IPR000192">
    <property type="entry name" value="Aminotrans_V_dom"/>
</dbReference>
<dbReference type="InterPro" id="IPR015422">
    <property type="entry name" value="PyrdxlP-dep_Trfase_small"/>
</dbReference>
<comment type="catalytic activity">
    <reaction evidence="10">
        <text>(sulfur carrier)-H + L-cysteine = (sulfur carrier)-SH + L-alanine</text>
        <dbReference type="Rhea" id="RHEA:43892"/>
        <dbReference type="Rhea" id="RHEA-COMP:14737"/>
        <dbReference type="Rhea" id="RHEA-COMP:14739"/>
        <dbReference type="ChEBI" id="CHEBI:29917"/>
        <dbReference type="ChEBI" id="CHEBI:35235"/>
        <dbReference type="ChEBI" id="CHEBI:57972"/>
        <dbReference type="ChEBI" id="CHEBI:64428"/>
        <dbReference type="EC" id="2.8.1.7"/>
    </reaction>
</comment>
<sequence>MRIEKTIYLDHQATTPVDSRVFAEMSPYFAKSFGNPHSADHVLGWESSQAIEAAAATIGDLIGADADEIIFTSGATEANNLALLGLARRAAGGKRKRLLVGATEHKCVLAASRALQQQLEYDVQYLPVDQQGIIDLSMLEQQLSEEVLLVSIAPVNNEIGTIQDIHAISKLIRASGALLHCDGAQAPCAIDMTDMAEFADLLSLSAHKIYGPKGMGALYIRRDLHAQIEPLIYGGGQQGDLRSGTVPVPLCVGMAAAARLFCSSDAEGERYRLRALTTEFINQVQSLSWPILLNGPEDARRHPGNANLRFDGFDAQDILRTLQPHLAASTGAACTSGIPEPSHVLRAIGLSADQAEASIRFSLGRGTTDEDIQSAVGLIDDTLARLSRADLLRLA</sequence>
<comment type="function">
    <text evidence="2">Catalyzes the removal of elemental sulfur atoms from cysteine to produce alanine. Seems to participate in the biosynthesis of the nitrogenase metalloclusters by providing the inorganic sulfur required for the Fe-S core formation.</text>
</comment>
<dbReference type="GO" id="GO:0031071">
    <property type="term" value="F:cysteine desulfurase activity"/>
    <property type="evidence" value="ECO:0007669"/>
    <property type="project" value="UniProtKB-EC"/>
</dbReference>
<evidence type="ECO:0000256" key="5">
    <source>
        <dbReference type="ARBA" id="ARBA00022679"/>
    </source>
</evidence>
<dbReference type="RefSeq" id="WP_007010340.1">
    <property type="nucleotide sequence ID" value="NZ_AJXZ01000057.1"/>
</dbReference>
<dbReference type="InterPro" id="IPR015424">
    <property type="entry name" value="PyrdxlP-dep_Trfase"/>
</dbReference>
<comment type="similarity">
    <text evidence="3">Belongs to the class-V pyridoxal-phosphate-dependent aminotransferase family. NifS/IscS subfamily.</text>
</comment>
<evidence type="ECO:0000256" key="6">
    <source>
        <dbReference type="ARBA" id="ARBA00022723"/>
    </source>
</evidence>
<accession>I5BRL6</accession>
<keyword evidence="9" id="KW-0411">Iron-sulfur</keyword>
<organism evidence="12 13">
    <name type="scientific">Nitratireductor aquibiodomus RA22</name>
    <dbReference type="NCBI Taxonomy" id="1189611"/>
    <lineage>
        <taxon>Bacteria</taxon>
        <taxon>Pseudomonadati</taxon>
        <taxon>Pseudomonadota</taxon>
        <taxon>Alphaproteobacteria</taxon>
        <taxon>Hyphomicrobiales</taxon>
        <taxon>Phyllobacteriaceae</taxon>
        <taxon>Nitratireductor</taxon>
    </lineage>
</organism>
<dbReference type="GO" id="GO:0046872">
    <property type="term" value="F:metal ion binding"/>
    <property type="evidence" value="ECO:0007669"/>
    <property type="project" value="UniProtKB-KW"/>
</dbReference>
<comment type="cofactor">
    <cofactor evidence="1">
        <name>pyridoxal 5'-phosphate</name>
        <dbReference type="ChEBI" id="CHEBI:597326"/>
    </cofactor>
</comment>
<dbReference type="PIRSF" id="PIRSF005572">
    <property type="entry name" value="NifS"/>
    <property type="match status" value="1"/>
</dbReference>
<dbReference type="InterPro" id="IPR016454">
    <property type="entry name" value="Cysteine_dSase"/>
</dbReference>
<comment type="caution">
    <text evidence="12">The sequence shown here is derived from an EMBL/GenBank/DDBJ whole genome shotgun (WGS) entry which is preliminary data.</text>
</comment>
<keyword evidence="8" id="KW-0408">Iron</keyword>
<evidence type="ECO:0000256" key="3">
    <source>
        <dbReference type="ARBA" id="ARBA00006490"/>
    </source>
</evidence>
<evidence type="ECO:0000256" key="7">
    <source>
        <dbReference type="ARBA" id="ARBA00022898"/>
    </source>
</evidence>
<gene>
    <name evidence="12" type="ORF">A33O_20600</name>
</gene>
<evidence type="ECO:0000313" key="12">
    <source>
        <dbReference type="EMBL" id="EIM72218.1"/>
    </source>
</evidence>
<dbReference type="EMBL" id="AJXZ01000057">
    <property type="protein sequence ID" value="EIM72218.1"/>
    <property type="molecule type" value="Genomic_DNA"/>
</dbReference>
<evidence type="ECO:0000256" key="1">
    <source>
        <dbReference type="ARBA" id="ARBA00001933"/>
    </source>
</evidence>